<dbReference type="AlphaFoldDB" id="A0A8R1EQ63"/>
<organism evidence="2 3">
    <name type="scientific">Caenorhabditis japonica</name>
    <dbReference type="NCBI Taxonomy" id="281687"/>
    <lineage>
        <taxon>Eukaryota</taxon>
        <taxon>Metazoa</taxon>
        <taxon>Ecdysozoa</taxon>
        <taxon>Nematoda</taxon>
        <taxon>Chromadorea</taxon>
        <taxon>Rhabditida</taxon>
        <taxon>Rhabditina</taxon>
        <taxon>Rhabditomorpha</taxon>
        <taxon>Rhabditoidea</taxon>
        <taxon>Rhabditidae</taxon>
        <taxon>Peloderinae</taxon>
        <taxon>Caenorhabditis</taxon>
    </lineage>
</organism>
<reference evidence="2" key="2">
    <citation type="submission" date="2022-06" db="UniProtKB">
        <authorList>
            <consortium name="EnsemblMetazoa"/>
        </authorList>
    </citation>
    <scope>IDENTIFICATION</scope>
    <source>
        <strain evidence="2">DF5081</strain>
    </source>
</reference>
<feature type="region of interest" description="Disordered" evidence="1">
    <location>
        <begin position="1"/>
        <end position="45"/>
    </location>
</feature>
<dbReference type="EnsemblMetazoa" id="CJA39802.1">
    <property type="protein sequence ID" value="CJA39802.1"/>
    <property type="gene ID" value="WBGene00215650"/>
</dbReference>
<evidence type="ECO:0000313" key="3">
    <source>
        <dbReference type="Proteomes" id="UP000005237"/>
    </source>
</evidence>
<protein>
    <submittedName>
        <fullName evidence="2">Uncharacterized protein</fullName>
    </submittedName>
</protein>
<feature type="compositionally biased region" description="Polar residues" evidence="1">
    <location>
        <begin position="32"/>
        <end position="45"/>
    </location>
</feature>
<accession>A0A8R1EQ63</accession>
<evidence type="ECO:0000256" key="1">
    <source>
        <dbReference type="SAM" id="MobiDB-lite"/>
    </source>
</evidence>
<evidence type="ECO:0000313" key="2">
    <source>
        <dbReference type="EnsemblMetazoa" id="CJA39802.1"/>
    </source>
</evidence>
<dbReference type="Proteomes" id="UP000005237">
    <property type="component" value="Unassembled WGS sequence"/>
</dbReference>
<proteinExistence type="predicted"/>
<name>A0A8R1EQ63_CAEJA</name>
<feature type="compositionally biased region" description="Acidic residues" evidence="1">
    <location>
        <begin position="13"/>
        <end position="31"/>
    </location>
</feature>
<reference evidence="3" key="1">
    <citation type="submission" date="2010-08" db="EMBL/GenBank/DDBJ databases">
        <authorList>
            <consortium name="Caenorhabditis japonica Sequencing Consortium"/>
            <person name="Wilson R.K."/>
        </authorList>
    </citation>
    <scope>NUCLEOTIDE SEQUENCE [LARGE SCALE GENOMIC DNA]</scope>
    <source>
        <strain evidence="3">DF5081</strain>
    </source>
</reference>
<keyword evidence="3" id="KW-1185">Reference proteome</keyword>
<sequence>MPDEKSEDVFNNPEDDGIPDDEEEELVEDSQDTLSQSRQSTSTCYSEEFENSYMTDLDHTLPPEMRKHRGEEGKVEKIREANDTLNQNPAVDTAIINDANRFRSPVKVIFLKLII</sequence>